<dbReference type="CDD" id="cd09752">
    <property type="entry name" value="Cas5_I-C"/>
    <property type="match status" value="1"/>
</dbReference>
<dbReference type="InterPro" id="IPR013422">
    <property type="entry name" value="CRISPR-assoc_prot_Cas5_N"/>
</dbReference>
<proteinExistence type="inferred from homology"/>
<evidence type="ECO:0000256" key="2">
    <source>
        <dbReference type="PIRNR" id="PIRNR029950"/>
    </source>
</evidence>
<dbReference type="InterPro" id="IPR021124">
    <property type="entry name" value="CRISPR-assoc_prot_Cas5"/>
</dbReference>
<dbReference type="NCBIfam" id="TIGR02593">
    <property type="entry name" value="CRISPR_cas5"/>
    <property type="match status" value="1"/>
</dbReference>
<accession>A0A2S8RZ58</accession>
<dbReference type="EC" id="3.1.-.-" evidence="2"/>
<dbReference type="Proteomes" id="UP000238338">
    <property type="component" value="Unassembled WGS sequence"/>
</dbReference>
<dbReference type="AlphaFoldDB" id="A0A2S8RZ58"/>
<keyword evidence="2" id="KW-0378">Hydrolase</keyword>
<organism evidence="3 4">
    <name type="scientific">Albidovulum denitrificans</name>
    <dbReference type="NCBI Taxonomy" id="404881"/>
    <lineage>
        <taxon>Bacteria</taxon>
        <taxon>Pseudomonadati</taxon>
        <taxon>Pseudomonadota</taxon>
        <taxon>Alphaproteobacteria</taxon>
        <taxon>Rhodobacterales</taxon>
        <taxon>Paracoccaceae</taxon>
        <taxon>Albidovulum</taxon>
    </lineage>
</organism>
<name>A0A2S8RZ58_9RHOB</name>
<evidence type="ECO:0000313" key="4">
    <source>
        <dbReference type="Proteomes" id="UP000238338"/>
    </source>
</evidence>
<keyword evidence="2" id="KW-0255">Endonuclease</keyword>
<keyword evidence="2" id="KW-0694">RNA-binding</keyword>
<dbReference type="GO" id="GO:0016787">
    <property type="term" value="F:hydrolase activity"/>
    <property type="evidence" value="ECO:0007669"/>
    <property type="project" value="UniProtKB-KW"/>
</dbReference>
<keyword evidence="4" id="KW-1185">Reference proteome</keyword>
<comment type="caution">
    <text evidence="3">The sequence shown here is derived from an EMBL/GenBank/DDBJ whole genome shotgun (WGS) entry which is preliminary data.</text>
</comment>
<evidence type="ECO:0000313" key="3">
    <source>
        <dbReference type="EMBL" id="PQV53813.1"/>
    </source>
</evidence>
<dbReference type="PIRSF" id="PIRSF029950">
    <property type="entry name" value="Cas_CT1134"/>
    <property type="match status" value="1"/>
</dbReference>
<dbReference type="Pfam" id="PF09704">
    <property type="entry name" value="Cas_Cas5d"/>
    <property type="match status" value="1"/>
</dbReference>
<comment type="function">
    <text evidence="2">CRISPR (clustered regularly interspaced short palindromic repeat) is an adaptive immune system that provides protection against mobile genetic elements (viruses, transposable elements and conjugative plasmids). CRISPR clusters contain spacers, sequences complementary to antecedent mobile elements, and target invading nucleic acids. CRISPR clusters are transcribed and processed into CRISPR RNA (crRNA).</text>
</comment>
<dbReference type="GO" id="GO:0051607">
    <property type="term" value="P:defense response to virus"/>
    <property type="evidence" value="ECO:0007669"/>
    <property type="project" value="UniProtKB-UniRule"/>
</dbReference>
<dbReference type="RefSeq" id="WP_105516361.1">
    <property type="nucleotide sequence ID" value="NZ_PVEP01000012.1"/>
</dbReference>
<dbReference type="GO" id="GO:0004519">
    <property type="term" value="F:endonuclease activity"/>
    <property type="evidence" value="ECO:0007669"/>
    <property type="project" value="UniProtKB-UniRule"/>
</dbReference>
<dbReference type="GO" id="GO:0003723">
    <property type="term" value="F:RNA binding"/>
    <property type="evidence" value="ECO:0007669"/>
    <property type="project" value="UniProtKB-UniRule"/>
</dbReference>
<gene>
    <name evidence="3" type="ORF">LX70_03820</name>
</gene>
<dbReference type="NCBIfam" id="TIGR01876">
    <property type="entry name" value="cas_Cas5d"/>
    <property type="match status" value="1"/>
</dbReference>
<comment type="similarity">
    <text evidence="2">Belongs to the CRISPR-associated protein Cas5 family. Subtype I-C/Dvulg subfamily.</text>
</comment>
<keyword evidence="2" id="KW-0540">Nuclease</keyword>
<dbReference type="InterPro" id="IPR010155">
    <property type="entry name" value="CRISPR-assoc_prot_Cas5d"/>
</dbReference>
<dbReference type="Gene3D" id="3.30.70.2660">
    <property type="match status" value="1"/>
</dbReference>
<sequence>MAYGIRLHVWGNYALFTRPELKVERQSYDVMTPSAARGILEAIHWKPQIRWVIDRIHVLTPIRFQQIRRNEVGHKAPAGKIRQAMNRGDLEGLQLLVDEDRQQRAATVLVQPAYVIEAHFVLTSRADASDSEGKHLDIFNRRAARGQCFHQPCLGTREFAAHFALIEPGAPLPARAPEAETAELGFGTPRDLGFMLWDIDHAAPGRPSLLFRAGLRDGVLEVPAPGSPEVRR</sequence>
<keyword evidence="1 2" id="KW-0051">Antiviral defense</keyword>
<reference evidence="3 4" key="1">
    <citation type="submission" date="2018-02" db="EMBL/GenBank/DDBJ databases">
        <title>Genomic Encyclopedia of Archaeal and Bacterial Type Strains, Phase II (KMG-II): from individual species to whole genera.</title>
        <authorList>
            <person name="Goeker M."/>
        </authorList>
    </citation>
    <scope>NUCLEOTIDE SEQUENCE [LARGE SCALE GENOMIC DNA]</scope>
    <source>
        <strain evidence="3 4">DSM 18921</strain>
    </source>
</reference>
<protein>
    <recommendedName>
        <fullName evidence="2">pre-crRNA processing endonuclease</fullName>
        <ecNumber evidence="2">3.1.-.-</ecNumber>
    </recommendedName>
</protein>
<dbReference type="GO" id="GO:0043571">
    <property type="term" value="P:maintenance of CRISPR repeat elements"/>
    <property type="evidence" value="ECO:0007669"/>
    <property type="project" value="UniProtKB-UniRule"/>
</dbReference>
<dbReference type="OrthoDB" id="5621871at2"/>
<evidence type="ECO:0000256" key="1">
    <source>
        <dbReference type="ARBA" id="ARBA00023118"/>
    </source>
</evidence>
<dbReference type="EMBL" id="PVEP01000012">
    <property type="protein sequence ID" value="PQV53813.1"/>
    <property type="molecule type" value="Genomic_DNA"/>
</dbReference>